<evidence type="ECO:0000256" key="1">
    <source>
        <dbReference type="SAM" id="MobiDB-lite"/>
    </source>
</evidence>
<evidence type="ECO:0000313" key="3">
    <source>
        <dbReference type="EMBL" id="RKP59417.1"/>
    </source>
</evidence>
<sequence length="331" mass="35283">MKTYLVAGATGFVGAELVPALEARGARVVRLVRAVSAEHVADVADDGRRAAPPDDLEAGDDFTRIDAAWPAGFTPDCVFHLAARVHVMRDTASDPLAAFRAVNVEATLRVARAAARAGVRRFVYVSSIKALGEDSDPGRALRESDPARPDDPYGISKREAELALFELGRQTGMEIVVIRPPLVYGPGVGANFLSLFRAVARGLPLPLGAASAPRSLVAVENLVSAMLACAEHPAASGEIFHVSDGHDVSVAELIELMAAALGRRARLVAIPASMLRLAGRVTGRGEAVRRLIDPLRLDIGKLRERLGWTPPATVQTALSRTAAWYRSDFPH</sequence>
<gene>
    <name evidence="3" type="ORF">D7S86_03975</name>
</gene>
<feature type="compositionally biased region" description="Basic and acidic residues" evidence="1">
    <location>
        <begin position="136"/>
        <end position="153"/>
    </location>
</feature>
<dbReference type="Pfam" id="PF01370">
    <property type="entry name" value="Epimerase"/>
    <property type="match status" value="1"/>
</dbReference>
<proteinExistence type="predicted"/>
<dbReference type="RefSeq" id="WP_121084290.1">
    <property type="nucleotide sequence ID" value="NZ_RBZU01000001.1"/>
</dbReference>
<dbReference type="AlphaFoldDB" id="A0A494YHB9"/>
<dbReference type="InterPro" id="IPR050177">
    <property type="entry name" value="Lipid_A_modif_metabolic_enz"/>
</dbReference>
<evidence type="ECO:0000259" key="2">
    <source>
        <dbReference type="Pfam" id="PF01370"/>
    </source>
</evidence>
<organism evidence="3 4">
    <name type="scientific">Pararobbsia silviterrae</name>
    <dbReference type="NCBI Taxonomy" id="1792498"/>
    <lineage>
        <taxon>Bacteria</taxon>
        <taxon>Pseudomonadati</taxon>
        <taxon>Pseudomonadota</taxon>
        <taxon>Betaproteobacteria</taxon>
        <taxon>Burkholderiales</taxon>
        <taxon>Burkholderiaceae</taxon>
        <taxon>Pararobbsia</taxon>
    </lineage>
</organism>
<dbReference type="InterPro" id="IPR001509">
    <property type="entry name" value="Epimerase_deHydtase"/>
</dbReference>
<name>A0A494YHB9_9BURK</name>
<dbReference type="Gene3D" id="3.40.50.720">
    <property type="entry name" value="NAD(P)-binding Rossmann-like Domain"/>
    <property type="match status" value="1"/>
</dbReference>
<dbReference type="PANTHER" id="PTHR43245">
    <property type="entry name" value="BIFUNCTIONAL POLYMYXIN RESISTANCE PROTEIN ARNA"/>
    <property type="match status" value="1"/>
</dbReference>
<evidence type="ECO:0000313" key="4">
    <source>
        <dbReference type="Proteomes" id="UP000270342"/>
    </source>
</evidence>
<feature type="region of interest" description="Disordered" evidence="1">
    <location>
        <begin position="133"/>
        <end position="153"/>
    </location>
</feature>
<dbReference type="PANTHER" id="PTHR43245:SF58">
    <property type="entry name" value="BLL5923 PROTEIN"/>
    <property type="match status" value="1"/>
</dbReference>
<keyword evidence="4" id="KW-1185">Reference proteome</keyword>
<accession>A0A494YHB9</accession>
<reference evidence="3 4" key="1">
    <citation type="submission" date="2018-10" db="EMBL/GenBank/DDBJ databases">
        <title>Robbsia sp. DHC34, isolated from soil.</title>
        <authorList>
            <person name="Gao Z.-H."/>
            <person name="Qiu L.-H."/>
        </authorList>
    </citation>
    <scope>NUCLEOTIDE SEQUENCE [LARGE SCALE GENOMIC DNA]</scope>
    <source>
        <strain evidence="3 4">DHC34</strain>
    </source>
</reference>
<dbReference type="EMBL" id="RBZU01000001">
    <property type="protein sequence ID" value="RKP59417.1"/>
    <property type="molecule type" value="Genomic_DNA"/>
</dbReference>
<dbReference type="OrthoDB" id="9801056at2"/>
<comment type="caution">
    <text evidence="3">The sequence shown here is derived from an EMBL/GenBank/DDBJ whole genome shotgun (WGS) entry which is preliminary data.</text>
</comment>
<feature type="domain" description="NAD-dependent epimerase/dehydratase" evidence="2">
    <location>
        <begin position="5"/>
        <end position="241"/>
    </location>
</feature>
<dbReference type="SUPFAM" id="SSF51735">
    <property type="entry name" value="NAD(P)-binding Rossmann-fold domains"/>
    <property type="match status" value="1"/>
</dbReference>
<dbReference type="InterPro" id="IPR036291">
    <property type="entry name" value="NAD(P)-bd_dom_sf"/>
</dbReference>
<protein>
    <submittedName>
        <fullName evidence="3">NAD-dependent epimerase/dehydratase family protein</fullName>
    </submittedName>
</protein>
<dbReference type="Proteomes" id="UP000270342">
    <property type="component" value="Unassembled WGS sequence"/>
</dbReference>